<keyword evidence="1" id="KW-0472">Membrane</keyword>
<sequence length="33" mass="4043">MKNNQILSIYMFIAQVHNLLINPNIFILWKWIL</sequence>
<evidence type="ECO:0000256" key="1">
    <source>
        <dbReference type="SAM" id="Phobius"/>
    </source>
</evidence>
<organism evidence="2">
    <name type="scientific">Arundo donax</name>
    <name type="common">Giant reed</name>
    <name type="synonym">Donax arundinaceus</name>
    <dbReference type="NCBI Taxonomy" id="35708"/>
    <lineage>
        <taxon>Eukaryota</taxon>
        <taxon>Viridiplantae</taxon>
        <taxon>Streptophyta</taxon>
        <taxon>Embryophyta</taxon>
        <taxon>Tracheophyta</taxon>
        <taxon>Spermatophyta</taxon>
        <taxon>Magnoliopsida</taxon>
        <taxon>Liliopsida</taxon>
        <taxon>Poales</taxon>
        <taxon>Poaceae</taxon>
        <taxon>PACMAD clade</taxon>
        <taxon>Arundinoideae</taxon>
        <taxon>Arundineae</taxon>
        <taxon>Arundo</taxon>
    </lineage>
</organism>
<name>A0A0A9BDE8_ARUDO</name>
<accession>A0A0A9BDE8</accession>
<keyword evidence="1" id="KW-0812">Transmembrane</keyword>
<keyword evidence="1" id="KW-1133">Transmembrane helix</keyword>
<reference evidence="2" key="2">
    <citation type="journal article" date="2015" name="Data Brief">
        <title>Shoot transcriptome of the giant reed, Arundo donax.</title>
        <authorList>
            <person name="Barrero R.A."/>
            <person name="Guerrero F.D."/>
            <person name="Moolhuijzen P."/>
            <person name="Goolsby J.A."/>
            <person name="Tidwell J."/>
            <person name="Bellgard S.E."/>
            <person name="Bellgard M.I."/>
        </authorList>
    </citation>
    <scope>NUCLEOTIDE SEQUENCE</scope>
    <source>
        <tissue evidence="2">Shoot tissue taken approximately 20 cm above the soil surface</tissue>
    </source>
</reference>
<protein>
    <submittedName>
        <fullName evidence="2">Uncharacterized protein</fullName>
    </submittedName>
</protein>
<dbReference type="AlphaFoldDB" id="A0A0A9BDE8"/>
<evidence type="ECO:0000313" key="2">
    <source>
        <dbReference type="EMBL" id="JAD60143.1"/>
    </source>
</evidence>
<feature type="transmembrane region" description="Helical" evidence="1">
    <location>
        <begin position="7"/>
        <end position="32"/>
    </location>
</feature>
<proteinExistence type="predicted"/>
<dbReference type="EMBL" id="GBRH01237752">
    <property type="protein sequence ID" value="JAD60143.1"/>
    <property type="molecule type" value="Transcribed_RNA"/>
</dbReference>
<reference evidence="2" key="1">
    <citation type="submission" date="2014-09" db="EMBL/GenBank/DDBJ databases">
        <authorList>
            <person name="Magalhaes I.L.F."/>
            <person name="Oliveira U."/>
            <person name="Santos F.R."/>
            <person name="Vidigal T.H.D.A."/>
            <person name="Brescovit A.D."/>
            <person name="Santos A.J."/>
        </authorList>
    </citation>
    <scope>NUCLEOTIDE SEQUENCE</scope>
    <source>
        <tissue evidence="2">Shoot tissue taken approximately 20 cm above the soil surface</tissue>
    </source>
</reference>